<name>A0ABS7R023_9ACTN</name>
<proteinExistence type="predicted"/>
<gene>
    <name evidence="1" type="ORF">K7472_21450</name>
</gene>
<accession>A0ABS7R023</accession>
<evidence type="ECO:0000313" key="2">
    <source>
        <dbReference type="Proteomes" id="UP001198565"/>
    </source>
</evidence>
<evidence type="ECO:0000313" key="1">
    <source>
        <dbReference type="EMBL" id="MBY8887384.1"/>
    </source>
</evidence>
<comment type="caution">
    <text evidence="1">The sequence shown here is derived from an EMBL/GenBank/DDBJ whole genome shotgun (WGS) entry which is preliminary data.</text>
</comment>
<dbReference type="EMBL" id="JAINVZ010000016">
    <property type="protein sequence ID" value="MBY8887384.1"/>
    <property type="molecule type" value="Genomic_DNA"/>
</dbReference>
<protein>
    <submittedName>
        <fullName evidence="1">Helix-turn-helix domain-containing protein</fullName>
    </submittedName>
</protein>
<organism evidence="1 2">
    <name type="scientific">Streptantibioticus parmotrematis</name>
    <dbReference type="NCBI Taxonomy" id="2873249"/>
    <lineage>
        <taxon>Bacteria</taxon>
        <taxon>Bacillati</taxon>
        <taxon>Actinomycetota</taxon>
        <taxon>Actinomycetes</taxon>
        <taxon>Kitasatosporales</taxon>
        <taxon>Streptomycetaceae</taxon>
        <taxon>Streptantibioticus</taxon>
    </lineage>
</organism>
<keyword evidence="2" id="KW-1185">Reference proteome</keyword>
<dbReference type="Gene3D" id="3.10.28.10">
    <property type="entry name" value="Homing endonucleases"/>
    <property type="match status" value="1"/>
</dbReference>
<dbReference type="InterPro" id="IPR027434">
    <property type="entry name" value="Homing_endonucl"/>
</dbReference>
<sequence length="262" mass="29803">MNQHSSSMRHEALALLAKGVTNAEVARLLDVPVGTVGYWLHVDRAGRGALPGRPNLLCPRCGGRPLDRAAYAYLLGLYLGDGYIMWSPQQRAPSLMISCDDKWPGLMDAAEEAMRRVFPHNRPCRLRRKGCHDVKVSSCHLWCLFPQHGPGKKHERRILLQPWQQDIVDAHPWEFVRGLVHSDGCRVTNWTIRKVAGEPKRYEYARYLFTNKSDDIRRLYTDTLDMVGVDWRVTRRGTVAYNISVARRPSVALMDAYVGPKG</sequence>
<dbReference type="Proteomes" id="UP001198565">
    <property type="component" value="Unassembled WGS sequence"/>
</dbReference>
<reference evidence="1 2" key="1">
    <citation type="submission" date="2021-08" db="EMBL/GenBank/DDBJ databases">
        <title>Streptomyces sp. PTM05 isolated from lichen.</title>
        <authorList>
            <person name="Somphong A."/>
            <person name="Phongsopitanun W."/>
            <person name="Tanasupawat S."/>
        </authorList>
    </citation>
    <scope>NUCLEOTIDE SEQUENCE [LARGE SCALE GENOMIC DNA]</scope>
    <source>
        <strain evidence="1 2">Ptm05</strain>
    </source>
</reference>
<dbReference type="RefSeq" id="WP_222980139.1">
    <property type="nucleotide sequence ID" value="NZ_JAINVZ010000016.1"/>
</dbReference>